<evidence type="ECO:0000313" key="2">
    <source>
        <dbReference type="EMBL" id="PMC10736.1"/>
    </source>
</evidence>
<dbReference type="AlphaFoldDB" id="A0A2N6Q6W5"/>
<accession>A0A2N6Q6W5</accession>
<organism evidence="2 3">
    <name type="scientific">Hoylesella timonensis</name>
    <dbReference type="NCBI Taxonomy" id="386414"/>
    <lineage>
        <taxon>Bacteria</taxon>
        <taxon>Pseudomonadati</taxon>
        <taxon>Bacteroidota</taxon>
        <taxon>Bacteroidia</taxon>
        <taxon>Bacteroidales</taxon>
        <taxon>Prevotellaceae</taxon>
        <taxon>Hoylesella</taxon>
    </lineage>
</organism>
<comment type="caution">
    <text evidence="2">The sequence shown here is derived from an EMBL/GenBank/DDBJ whole genome shotgun (WGS) entry which is preliminary data.</text>
</comment>
<keyword evidence="1" id="KW-0472">Membrane</keyword>
<dbReference type="EMBL" id="PNGI01000006">
    <property type="protein sequence ID" value="PMC10736.1"/>
    <property type="molecule type" value="Genomic_DNA"/>
</dbReference>
<name>A0A2N6Q6W5_9BACT</name>
<feature type="transmembrane region" description="Helical" evidence="1">
    <location>
        <begin position="36"/>
        <end position="56"/>
    </location>
</feature>
<protein>
    <submittedName>
        <fullName evidence="2">Uncharacterized protein</fullName>
    </submittedName>
</protein>
<dbReference type="Proteomes" id="UP000235661">
    <property type="component" value="Unassembled WGS sequence"/>
</dbReference>
<evidence type="ECO:0000313" key="3">
    <source>
        <dbReference type="Proteomes" id="UP000235661"/>
    </source>
</evidence>
<sequence>MKEVKKENWKYLVVFFLMALCIGVGNYFNLKAEAGGWGIMGMAVVISTISLAALEFCKVLIYGGGWNWKRVLVGIGVAILSSGLLCVI</sequence>
<gene>
    <name evidence="2" type="ORF">CJ232_04350</name>
</gene>
<evidence type="ECO:0000256" key="1">
    <source>
        <dbReference type="SAM" id="Phobius"/>
    </source>
</evidence>
<keyword evidence="1" id="KW-1133">Transmembrane helix</keyword>
<feature type="transmembrane region" description="Helical" evidence="1">
    <location>
        <begin position="12"/>
        <end position="30"/>
    </location>
</feature>
<keyword evidence="1" id="KW-0812">Transmembrane</keyword>
<reference evidence="2 3" key="1">
    <citation type="submission" date="2017-09" db="EMBL/GenBank/DDBJ databases">
        <title>Bacterial strain isolated from the female urinary microbiota.</title>
        <authorList>
            <person name="Thomas-White K."/>
            <person name="Kumar N."/>
            <person name="Forster S."/>
            <person name="Putonti C."/>
            <person name="Lawley T."/>
            <person name="Wolfe A.J."/>
        </authorList>
    </citation>
    <scope>NUCLEOTIDE SEQUENCE [LARGE SCALE GENOMIC DNA]</scope>
    <source>
        <strain evidence="2 3">UMB0818</strain>
    </source>
</reference>
<proteinExistence type="predicted"/>
<dbReference type="RefSeq" id="WP_102188111.1">
    <property type="nucleotide sequence ID" value="NZ_PNGI01000006.1"/>
</dbReference>